<dbReference type="GO" id="GO:0018493">
    <property type="term" value="F:formylmethanofuran dehydrogenase activity"/>
    <property type="evidence" value="ECO:0007669"/>
    <property type="project" value="UniProtKB-EC"/>
</dbReference>
<feature type="domain" description="Glutamate synthase alpha subunit C-terminal" evidence="1">
    <location>
        <begin position="55"/>
        <end position="216"/>
    </location>
</feature>
<dbReference type="RefSeq" id="WP_373655983.1">
    <property type="nucleotide sequence ID" value="NZ_JBGUAW010000006.1"/>
</dbReference>
<protein>
    <submittedName>
        <fullName evidence="2">Formylmethanofuran dehydrogenase subunit C</fullName>
        <ecNumber evidence="2">1.2.7.12</ecNumber>
    </submittedName>
</protein>
<dbReference type="PANTHER" id="PTHR39673">
    <property type="entry name" value="TUNGSTEN FORMYLMETHANOFURAN DEHYDROGENASE, SUBUNIT C (FWDC)"/>
    <property type="match status" value="1"/>
</dbReference>
<organism evidence="2 3">
    <name type="scientific">Thiohalorhabdus methylotrophus</name>
    <dbReference type="NCBI Taxonomy" id="3242694"/>
    <lineage>
        <taxon>Bacteria</taxon>
        <taxon>Pseudomonadati</taxon>
        <taxon>Pseudomonadota</taxon>
        <taxon>Gammaproteobacteria</taxon>
        <taxon>Thiohalorhabdales</taxon>
        <taxon>Thiohalorhabdaceae</taxon>
        <taxon>Thiohalorhabdus</taxon>
    </lineage>
</organism>
<keyword evidence="2" id="KW-0560">Oxidoreductase</keyword>
<dbReference type="Proteomes" id="UP001575181">
    <property type="component" value="Unassembled WGS sequence"/>
</dbReference>
<reference evidence="2 3" key="1">
    <citation type="submission" date="2024-08" db="EMBL/GenBank/DDBJ databases">
        <title>Whole-genome sequencing of halo(alkali)philic microorganisms from hypersaline lakes.</title>
        <authorList>
            <person name="Sorokin D.Y."/>
            <person name="Merkel A.Y."/>
            <person name="Messina E."/>
            <person name="Yakimov M."/>
        </authorList>
    </citation>
    <scope>NUCLEOTIDE SEQUENCE [LARGE SCALE GENOMIC DNA]</scope>
    <source>
        <strain evidence="2 3">Cl-TMA</strain>
    </source>
</reference>
<dbReference type="InterPro" id="IPR017550">
    <property type="entry name" value="Formylmethanofuran_DH_suC"/>
</dbReference>
<evidence type="ECO:0000313" key="3">
    <source>
        <dbReference type="Proteomes" id="UP001575181"/>
    </source>
</evidence>
<dbReference type="InterPro" id="IPR036485">
    <property type="entry name" value="Glu_synth_asu_C_sf"/>
</dbReference>
<dbReference type="SUPFAM" id="SSF69336">
    <property type="entry name" value="Alpha subunit of glutamate synthase, C-terminal domain"/>
    <property type="match status" value="1"/>
</dbReference>
<dbReference type="EMBL" id="JBGUAW010000006">
    <property type="protein sequence ID" value="MFA9461197.1"/>
    <property type="molecule type" value="Genomic_DNA"/>
</dbReference>
<comment type="caution">
    <text evidence="2">The sequence shown here is derived from an EMBL/GenBank/DDBJ whole genome shotgun (WGS) entry which is preliminary data.</text>
</comment>
<dbReference type="Gene3D" id="2.160.20.60">
    <property type="entry name" value="Glutamate synthase, alpha subunit, C-terminal domain"/>
    <property type="match status" value="1"/>
</dbReference>
<dbReference type="EC" id="1.2.7.12" evidence="2"/>
<gene>
    <name evidence="2" type="ORF">ACERLL_10205</name>
</gene>
<proteinExistence type="predicted"/>
<evidence type="ECO:0000313" key="2">
    <source>
        <dbReference type="EMBL" id="MFA9461197.1"/>
    </source>
</evidence>
<dbReference type="Pfam" id="PF01493">
    <property type="entry name" value="GXGXG"/>
    <property type="match status" value="1"/>
</dbReference>
<keyword evidence="3" id="KW-1185">Reference proteome</keyword>
<dbReference type="InterPro" id="IPR002489">
    <property type="entry name" value="Glu_synth_asu_C"/>
</dbReference>
<sequence>MNPLTLKLRQPLSEPVDLSDLRLPPDDPEPAAALARARVRVGGRPLEAGEVFEIQGEDPKQVEIFTDGARIHGIGTEMAGGTLIVHGDAGDHLAHGMRSGTIRVEGSCGNFAASDLKDGLLDIQGDAGAYLAGAIPGEMSGARGGTILVRGRAGERVCDRMRRGLVLVGNDTGDYPASRMRAGTLIVLGHVGKEPGFGMIRGTLVLSERPASLPAAFNRSGEHELLFLRLLTRHVEQQLGAATPPLMDLGRVERWMGDRSHDGRGEVLVPAR</sequence>
<dbReference type="PANTHER" id="PTHR39673:SF5">
    <property type="entry name" value="TUNGSTEN-CONTAINING FORMYLMETHANOFURAN DEHYDROGENASE 2 SUBUNIT C"/>
    <property type="match status" value="1"/>
</dbReference>
<evidence type="ECO:0000259" key="1">
    <source>
        <dbReference type="Pfam" id="PF01493"/>
    </source>
</evidence>
<name>A0ABV4TW45_9GAMM</name>
<accession>A0ABV4TW45</accession>
<dbReference type="NCBIfam" id="TIGR03122">
    <property type="entry name" value="one_C_dehyd_C"/>
    <property type="match status" value="1"/>
</dbReference>